<dbReference type="SUPFAM" id="SSF51445">
    <property type="entry name" value="(Trans)glycosidases"/>
    <property type="match status" value="1"/>
</dbReference>
<comment type="similarity">
    <text evidence="1">Belongs to the glycosyl hydrolase 13 family.</text>
</comment>
<feature type="domain" description="Glycosyl hydrolase family 13 catalytic" evidence="4">
    <location>
        <begin position="144"/>
        <end position="597"/>
    </location>
</feature>
<evidence type="ECO:0000313" key="6">
    <source>
        <dbReference type="Proteomes" id="UP000824007"/>
    </source>
</evidence>
<dbReference type="SUPFAM" id="SSF81296">
    <property type="entry name" value="E set domains"/>
    <property type="match status" value="1"/>
</dbReference>
<dbReference type="Gene3D" id="2.60.40.1180">
    <property type="entry name" value="Golgi alpha-mannosidase II"/>
    <property type="match status" value="1"/>
</dbReference>
<proteinExistence type="inferred from homology"/>
<dbReference type="PANTHER" id="PTHR10357:SF210">
    <property type="entry name" value="MALTODEXTRIN GLUCOSIDASE"/>
    <property type="match status" value="1"/>
</dbReference>
<organism evidence="5 6">
    <name type="scientific">Candidatus Eisenbergiella pullistercoris</name>
    <dbReference type="NCBI Taxonomy" id="2838555"/>
    <lineage>
        <taxon>Bacteria</taxon>
        <taxon>Bacillati</taxon>
        <taxon>Bacillota</taxon>
        <taxon>Clostridia</taxon>
        <taxon>Lachnospirales</taxon>
        <taxon>Lachnospiraceae</taxon>
        <taxon>Eisenbergiella</taxon>
    </lineage>
</organism>
<reference evidence="5" key="1">
    <citation type="journal article" date="2021" name="PeerJ">
        <title>Extensive microbial diversity within the chicken gut microbiome revealed by metagenomics and culture.</title>
        <authorList>
            <person name="Gilroy R."/>
            <person name="Ravi A."/>
            <person name="Getino M."/>
            <person name="Pursley I."/>
            <person name="Horton D.L."/>
            <person name="Alikhan N.F."/>
            <person name="Baker D."/>
            <person name="Gharbi K."/>
            <person name="Hall N."/>
            <person name="Watson M."/>
            <person name="Adriaenssens E.M."/>
            <person name="Foster-Nyarko E."/>
            <person name="Jarju S."/>
            <person name="Secka A."/>
            <person name="Antonio M."/>
            <person name="Oren A."/>
            <person name="Chaudhuri R.R."/>
            <person name="La Ragione R."/>
            <person name="Hildebrand F."/>
            <person name="Pallen M.J."/>
        </authorList>
    </citation>
    <scope>NUCLEOTIDE SEQUENCE</scope>
    <source>
        <strain evidence="5">ChiSxjej3B15-24422</strain>
    </source>
</reference>
<dbReference type="InterPro" id="IPR013783">
    <property type="entry name" value="Ig-like_fold"/>
</dbReference>
<evidence type="ECO:0000313" key="5">
    <source>
        <dbReference type="EMBL" id="HIY61239.1"/>
    </source>
</evidence>
<dbReference type="InterPro" id="IPR004185">
    <property type="entry name" value="Glyco_hydro_13_lg-like_dom"/>
</dbReference>
<dbReference type="InterPro" id="IPR006047">
    <property type="entry name" value="GH13_cat_dom"/>
</dbReference>
<dbReference type="Pfam" id="PF00128">
    <property type="entry name" value="Alpha-amylase"/>
    <property type="match status" value="2"/>
</dbReference>
<dbReference type="AlphaFoldDB" id="A0A9D2C7S4"/>
<protein>
    <submittedName>
        <fullName evidence="5">Glycoside hydrolase family 13 protein</fullName>
    </submittedName>
</protein>
<dbReference type="GO" id="GO:0004553">
    <property type="term" value="F:hydrolase activity, hydrolyzing O-glycosyl compounds"/>
    <property type="evidence" value="ECO:0007669"/>
    <property type="project" value="InterPro"/>
</dbReference>
<accession>A0A9D2C7S4</accession>
<dbReference type="InterPro" id="IPR013780">
    <property type="entry name" value="Glyco_hydro_b"/>
</dbReference>
<evidence type="ECO:0000256" key="3">
    <source>
        <dbReference type="ARBA" id="ARBA00023295"/>
    </source>
</evidence>
<dbReference type="SUPFAM" id="SSF51011">
    <property type="entry name" value="Glycosyl hydrolase domain"/>
    <property type="match status" value="1"/>
</dbReference>
<keyword evidence="3" id="KW-0326">Glycosidase</keyword>
<dbReference type="EMBL" id="DXDD01000138">
    <property type="protein sequence ID" value="HIY61239.1"/>
    <property type="molecule type" value="Genomic_DNA"/>
</dbReference>
<evidence type="ECO:0000259" key="4">
    <source>
        <dbReference type="SMART" id="SM00642"/>
    </source>
</evidence>
<dbReference type="Pfam" id="PF02903">
    <property type="entry name" value="Alpha-amylase_N"/>
    <property type="match status" value="1"/>
</dbReference>
<keyword evidence="2 5" id="KW-0378">Hydrolase</keyword>
<dbReference type="Proteomes" id="UP000824007">
    <property type="component" value="Unassembled WGS sequence"/>
</dbReference>
<dbReference type="GO" id="GO:0005975">
    <property type="term" value="P:carbohydrate metabolic process"/>
    <property type="evidence" value="ECO:0007669"/>
    <property type="project" value="InterPro"/>
</dbReference>
<evidence type="ECO:0000256" key="1">
    <source>
        <dbReference type="ARBA" id="ARBA00008061"/>
    </source>
</evidence>
<dbReference type="InterPro" id="IPR014756">
    <property type="entry name" value="Ig_E-set"/>
</dbReference>
<dbReference type="PANTHER" id="PTHR10357">
    <property type="entry name" value="ALPHA-AMYLASE FAMILY MEMBER"/>
    <property type="match status" value="1"/>
</dbReference>
<dbReference type="SMART" id="SM00642">
    <property type="entry name" value="Aamy"/>
    <property type="match status" value="1"/>
</dbReference>
<comment type="caution">
    <text evidence="5">The sequence shown here is derived from an EMBL/GenBank/DDBJ whole genome shotgun (WGS) entry which is preliminary data.</text>
</comment>
<dbReference type="Gene3D" id="3.20.20.80">
    <property type="entry name" value="Glycosidases"/>
    <property type="match status" value="1"/>
</dbReference>
<dbReference type="Gene3D" id="2.60.40.10">
    <property type="entry name" value="Immunoglobulins"/>
    <property type="match status" value="1"/>
</dbReference>
<sequence length="718" mass="83798">MNFERFLRGEQHQYITGMRPVLSKRALFSDTTGNFISPAEPAPYSEVTIRFRSKKNNLDRVFLVCQGERNLMFRVSSDSLFDYYEVKYQLDNEKITYYFEIQAGRARCYFDTRGVVKQTEAHYYFCIIPGFSTPDWAKGAVMYQIMVDRFCNGDPSNDVLTGEYRYIGDKSVRVEDWYRYPAQMDVRNFYGGDLQGVLDKMDYLQELGIDVIYFNPLFVSPSNHGYDIQDYDNIDPHKGRIVSDEGNLLEDWQTENRFASRYIDRVTNPKNLEASNQLFIELVQEAHKRGIRVIIDGVFNHCGSFNKWLDRERIYEGREGYANGAFIDRNSPYHSFFMFHDENRFPYNTTYDGWWGHDTLPKLNYENSRELYEYIMKIGAKWVSPPFNADGWRLDVAADLGRSPEFNHRFWRDFRRAVKNANPNAIILAEHYGDPSSWLQGDQWDTVMNYDAFMEPVTWFLTGMQKHSDDYRPDLLGNAESFWGAMGYHTACFATPSLFVAMNELSNHDHSRFLTRTNRKVGRMNTLGPEAANEGINKAVMREAVLIQMTWPGAPTIYYGDEAGLCGFTDPDNRRTYPWGREDQELIAYHKAVIRMHKENEEFKTGSIKWMLSDFNMIGYARFTRTNHSAVFINNNDHEVTKEVSVWELGIPRDAKMTRLMLTDRNGFSADPAFYQLKAGKVTVTLPPESGIVLQYRDPVRERREDAYGSRKNFLQFM</sequence>
<name>A0A9D2C7S4_9FIRM</name>
<evidence type="ECO:0000256" key="2">
    <source>
        <dbReference type="ARBA" id="ARBA00022801"/>
    </source>
</evidence>
<dbReference type="InterPro" id="IPR017853">
    <property type="entry name" value="GH"/>
</dbReference>
<dbReference type="CDD" id="cd02857">
    <property type="entry name" value="E_set_CDase_PDE_N"/>
    <property type="match status" value="1"/>
</dbReference>
<reference evidence="5" key="2">
    <citation type="submission" date="2021-04" db="EMBL/GenBank/DDBJ databases">
        <authorList>
            <person name="Gilroy R."/>
        </authorList>
    </citation>
    <scope>NUCLEOTIDE SEQUENCE</scope>
    <source>
        <strain evidence="5">ChiSxjej3B15-24422</strain>
    </source>
</reference>
<dbReference type="CDD" id="cd11338">
    <property type="entry name" value="AmyAc_CMD"/>
    <property type="match status" value="1"/>
</dbReference>
<gene>
    <name evidence="5" type="ORF">H9831_11265</name>
</gene>